<dbReference type="InterPro" id="IPR011129">
    <property type="entry name" value="CSD"/>
</dbReference>
<dbReference type="InterPro" id="IPR050181">
    <property type="entry name" value="Cold_shock_domain"/>
</dbReference>
<dbReference type="InterPro" id="IPR002059">
    <property type="entry name" value="CSP_DNA-bd"/>
</dbReference>
<comment type="subcellular location">
    <subcellularLocation>
        <location evidence="1 3">Cytoplasm</location>
    </subcellularLocation>
</comment>
<proteinExistence type="predicted"/>
<dbReference type="HOGENOM" id="CLU_117621_7_0_0"/>
<organism evidence="6">
    <name type="scientific">Granulicella tundricola (strain ATCC BAA-1859 / DSM 23138 / MP5ACTX9)</name>
    <dbReference type="NCBI Taxonomy" id="1198114"/>
    <lineage>
        <taxon>Bacteria</taxon>
        <taxon>Pseudomonadati</taxon>
        <taxon>Acidobacteriota</taxon>
        <taxon>Terriglobia</taxon>
        <taxon>Terriglobales</taxon>
        <taxon>Acidobacteriaceae</taxon>
        <taxon>Granulicella</taxon>
    </lineage>
</organism>
<dbReference type="InterPro" id="IPR012340">
    <property type="entry name" value="NA-bd_OB-fold"/>
</dbReference>
<dbReference type="InterPro" id="IPR019844">
    <property type="entry name" value="CSD_CS"/>
</dbReference>
<dbReference type="PRINTS" id="PR00050">
    <property type="entry name" value="COLDSHOCK"/>
</dbReference>
<dbReference type="RefSeq" id="WP_013581258.1">
    <property type="nucleotide sequence ID" value="NC_015064.1"/>
</dbReference>
<evidence type="ECO:0000259" key="4">
    <source>
        <dbReference type="PROSITE" id="PS51857"/>
    </source>
</evidence>
<dbReference type="PaxDb" id="1198114-AciX9_2920"/>
<dbReference type="SUPFAM" id="SSF50249">
    <property type="entry name" value="Nucleic acid-binding proteins"/>
    <property type="match status" value="1"/>
</dbReference>
<evidence type="ECO:0000256" key="2">
    <source>
        <dbReference type="ARBA" id="ARBA00022490"/>
    </source>
</evidence>
<evidence type="ECO:0000256" key="3">
    <source>
        <dbReference type="RuleBase" id="RU000408"/>
    </source>
</evidence>
<dbReference type="PROSITE" id="PS51857">
    <property type="entry name" value="CSD_2"/>
    <property type="match status" value="1"/>
</dbReference>
<evidence type="ECO:0000313" key="6">
    <source>
        <dbReference type="Proteomes" id="UP000000343"/>
    </source>
</evidence>
<dbReference type="Pfam" id="PF00313">
    <property type="entry name" value="CSD"/>
    <property type="match status" value="1"/>
</dbReference>
<dbReference type="GO" id="GO:0005829">
    <property type="term" value="C:cytosol"/>
    <property type="evidence" value="ECO:0007669"/>
    <property type="project" value="UniProtKB-ARBA"/>
</dbReference>
<dbReference type="GO" id="GO:0003677">
    <property type="term" value="F:DNA binding"/>
    <property type="evidence" value="ECO:0007669"/>
    <property type="project" value="UniProtKB-KW"/>
</dbReference>
<dbReference type="Gene3D" id="2.40.50.140">
    <property type="entry name" value="Nucleic acid-binding proteins"/>
    <property type="match status" value="1"/>
</dbReference>
<name>E8WZ28_GRATM</name>
<dbReference type="PIRSF" id="PIRSF002599">
    <property type="entry name" value="Cold_shock_A"/>
    <property type="match status" value="1"/>
</dbReference>
<evidence type="ECO:0000256" key="1">
    <source>
        <dbReference type="ARBA" id="ARBA00004496"/>
    </source>
</evidence>
<dbReference type="InterPro" id="IPR012156">
    <property type="entry name" value="Cold_shock_CspA"/>
</dbReference>
<evidence type="ECO:0000313" key="5">
    <source>
        <dbReference type="EMBL" id="ADW69943.1"/>
    </source>
</evidence>
<dbReference type="SMART" id="SM00357">
    <property type="entry name" value="CSP"/>
    <property type="match status" value="1"/>
</dbReference>
<feature type="domain" description="CSD" evidence="4">
    <location>
        <begin position="3"/>
        <end position="68"/>
    </location>
</feature>
<dbReference type="CDD" id="cd04458">
    <property type="entry name" value="CSP_CDS"/>
    <property type="match status" value="1"/>
</dbReference>
<protein>
    <submittedName>
        <fullName evidence="5">Cold-shock DNA-binding domain protein</fullName>
    </submittedName>
</protein>
<dbReference type="AlphaFoldDB" id="E8WZ28"/>
<reference evidence="6" key="1">
    <citation type="submission" date="2011-01" db="EMBL/GenBank/DDBJ databases">
        <title>Complete sequence of chromosome of Acidobacterium sp. MP5ACTX9.</title>
        <authorList>
            <consortium name="US DOE Joint Genome Institute"/>
            <person name="Lucas S."/>
            <person name="Copeland A."/>
            <person name="Lapidus A."/>
            <person name="Cheng J.-F."/>
            <person name="Goodwin L."/>
            <person name="Pitluck S."/>
            <person name="Teshima H."/>
            <person name="Detter J.C."/>
            <person name="Han C."/>
            <person name="Tapia R."/>
            <person name="Land M."/>
            <person name="Hauser L."/>
            <person name="Kyrpides N."/>
            <person name="Ivanova N."/>
            <person name="Ovchinnikova G."/>
            <person name="Pagani I."/>
            <person name="Rawat S.R."/>
            <person name="Mannisto M."/>
            <person name="Haggblom M.M."/>
            <person name="Woyke T."/>
        </authorList>
    </citation>
    <scope>NUCLEOTIDE SEQUENCE [LARGE SCALE GENOMIC DNA]</scope>
    <source>
        <strain evidence="6">MP5ACTX9</strain>
    </source>
</reference>
<dbReference type="PROSITE" id="PS00352">
    <property type="entry name" value="CSD_1"/>
    <property type="match status" value="1"/>
</dbReference>
<accession>E8WZ28</accession>
<keyword evidence="5" id="KW-0238">DNA-binding</keyword>
<keyword evidence="2" id="KW-0963">Cytoplasm</keyword>
<gene>
    <name evidence="5" type="ordered locus">AciX9_2920</name>
</gene>
<dbReference type="KEGG" id="acm:AciX9_2920"/>
<dbReference type="PANTHER" id="PTHR11544">
    <property type="entry name" value="COLD SHOCK DOMAIN CONTAINING PROTEINS"/>
    <property type="match status" value="1"/>
</dbReference>
<dbReference type="eggNOG" id="COG1278">
    <property type="taxonomic scope" value="Bacteria"/>
</dbReference>
<sequence length="70" mass="7755">MAQYKGQVKWFNNAKGYGFLGRDGGSDVFCHYSAVQTDGYKSLKEGDEVEFDIIDGDSGKPQADKVICLR</sequence>
<keyword evidence="6" id="KW-1185">Reference proteome</keyword>
<dbReference type="EMBL" id="CP002480">
    <property type="protein sequence ID" value="ADW69943.1"/>
    <property type="molecule type" value="Genomic_DNA"/>
</dbReference>
<dbReference type="Proteomes" id="UP000000343">
    <property type="component" value="Chromosome"/>
</dbReference>